<keyword evidence="3" id="KW-1185">Reference proteome</keyword>
<dbReference type="InterPro" id="IPR030934">
    <property type="entry name" value="Intein_C"/>
</dbReference>
<dbReference type="PROSITE" id="PS50817">
    <property type="entry name" value="INTEIN_N_TER"/>
    <property type="match status" value="1"/>
</dbReference>
<organism evidence="2 3">
    <name type="scientific">Myroides profundi</name>
    <dbReference type="NCBI Taxonomy" id="480520"/>
    <lineage>
        <taxon>Bacteria</taxon>
        <taxon>Pseudomonadati</taxon>
        <taxon>Bacteroidota</taxon>
        <taxon>Flavobacteriia</taxon>
        <taxon>Flavobacteriales</taxon>
        <taxon>Flavobacteriaceae</taxon>
        <taxon>Myroides</taxon>
    </lineage>
</organism>
<name>A0AAJ5BDR9_MYRPR</name>
<protein>
    <submittedName>
        <fullName evidence="2">Intein C-terminal splicing region</fullName>
    </submittedName>
</protein>
<dbReference type="Gene3D" id="2.170.16.10">
    <property type="entry name" value="Hedgehog/Intein (Hint) domain"/>
    <property type="match status" value="2"/>
</dbReference>
<feature type="domain" description="Hint" evidence="1">
    <location>
        <begin position="258"/>
        <end position="352"/>
    </location>
</feature>
<proteinExistence type="predicted"/>
<dbReference type="EMBL" id="FOFY01000005">
    <property type="protein sequence ID" value="SEQ73385.1"/>
    <property type="molecule type" value="Genomic_DNA"/>
</dbReference>
<accession>A0AAJ5BDR9</accession>
<evidence type="ECO:0000259" key="1">
    <source>
        <dbReference type="SMART" id="SM00306"/>
    </source>
</evidence>
<gene>
    <name evidence="2" type="ORF">SAMN04488089_105190</name>
</gene>
<dbReference type="InterPro" id="IPR025460">
    <property type="entry name" value="DUF4280"/>
</dbReference>
<dbReference type="SMART" id="SM00306">
    <property type="entry name" value="HintN"/>
    <property type="match status" value="2"/>
</dbReference>
<feature type="domain" description="Hint" evidence="1">
    <location>
        <begin position="419"/>
        <end position="516"/>
    </location>
</feature>
<dbReference type="InterPro" id="IPR006141">
    <property type="entry name" value="Intein_N"/>
</dbReference>
<reference evidence="2 3" key="1">
    <citation type="submission" date="2016-10" db="EMBL/GenBank/DDBJ databases">
        <authorList>
            <person name="Varghese N."/>
            <person name="Submissions S."/>
        </authorList>
    </citation>
    <scope>NUCLEOTIDE SEQUENCE [LARGE SCALE GENOMIC DNA]</scope>
    <source>
        <strain evidence="3">DSM 19823 / KCTC 23066 / CCTCC M 208030 / D25</strain>
    </source>
</reference>
<dbReference type="KEGG" id="mpw:MPR_2680"/>
<dbReference type="AlphaFoldDB" id="A0AAJ5BDR9"/>
<dbReference type="InterPro" id="IPR003587">
    <property type="entry name" value="Hint_dom_N"/>
</dbReference>
<sequence length="673" mass="74693">MEELEYITKDALMMCDEGGAPNYFSPTFNNKVKIHGCQVATNMDGLPAANIPSFKVCKITGGACNPVTMPMTWQDTWQVKVNHVHTLIGKSTCKCMIGGTIEFMTSGQVPLPDDAATEVQILQDQAQKELDDSGNGDSVGEAGFFEGMIPIWGSGRDMINAIQTGDTFGAVLNAGFLVWDVASIVAGALSFGAGTAIMQGAKVGMKAGIKAGTKVAGRVIKKKALEQLGKAGFKTLSREALKKSIDDVAKKLLRTCVFACFPEGTPVHTEFGLKNIEDVEVGDLVWAYDEETETISLQPVIDIMVNESDHTVSVYTDKEVIETTAIHPFYVEDTGWVDASELEEGHKVLTKDNEPLTINKVEFNYEPKKVYNFTVGNFHTYFVGRTALLVHNAKRCLTKAAKEAAEKVAKTWDDLLKYKHCFPAGTLVRIDESRGYAPIETLEIGDCVLAFDLASRTEVLRPIIEVYISHTESLYQLHLENEVIECTSSHRFWSETHLDWIEVKDLKSGDLLLNAKGEIIAIQRISKISGDFITYNLEVEEVHNYFVSSLDILVHNGVKFENSIFNILKKKQTEIYGIVDKTTDQIVYVGKSFQDEGIRFAQHMKEKGLDPTRYTSKTLDAGKWNAFQTAAREQHFIMKHGTKVLKAGAEFRNKINALGKAKFNFFSKLIKCP</sequence>
<evidence type="ECO:0000313" key="3">
    <source>
        <dbReference type="Proteomes" id="UP000183496"/>
    </source>
</evidence>
<dbReference type="SUPFAM" id="SSF51294">
    <property type="entry name" value="Hedgehog/intein (Hint) domain"/>
    <property type="match status" value="2"/>
</dbReference>
<dbReference type="GO" id="GO:0016539">
    <property type="term" value="P:intein-mediated protein splicing"/>
    <property type="evidence" value="ECO:0007669"/>
    <property type="project" value="InterPro"/>
</dbReference>
<dbReference type="RefSeq" id="WP_052472749.1">
    <property type="nucleotide sequence ID" value="NZ_CP010817.1"/>
</dbReference>
<dbReference type="Pfam" id="PF14107">
    <property type="entry name" value="DUF4280"/>
    <property type="match status" value="1"/>
</dbReference>
<evidence type="ECO:0000313" key="2">
    <source>
        <dbReference type="EMBL" id="SEQ73385.1"/>
    </source>
</evidence>
<dbReference type="Proteomes" id="UP000183496">
    <property type="component" value="Unassembled WGS sequence"/>
</dbReference>
<dbReference type="Pfam" id="PF07591">
    <property type="entry name" value="PT-HINT"/>
    <property type="match status" value="2"/>
</dbReference>
<dbReference type="NCBIfam" id="TIGR01443">
    <property type="entry name" value="intein_Cterm"/>
    <property type="match status" value="1"/>
</dbReference>
<dbReference type="CDD" id="cd00081">
    <property type="entry name" value="Hint"/>
    <property type="match status" value="2"/>
</dbReference>
<comment type="caution">
    <text evidence="2">The sequence shown here is derived from an EMBL/GenBank/DDBJ whole genome shotgun (WGS) entry which is preliminary data.</text>
</comment>
<dbReference type="InterPro" id="IPR036844">
    <property type="entry name" value="Hint_dom_sf"/>
</dbReference>
<dbReference type="PROSITE" id="PS50818">
    <property type="entry name" value="INTEIN_C_TER"/>
    <property type="match status" value="2"/>
</dbReference>